<feature type="compositionally biased region" description="Basic and acidic residues" evidence="1">
    <location>
        <begin position="84"/>
        <end position="93"/>
    </location>
</feature>
<dbReference type="Proteomes" id="UP001165065">
    <property type="component" value="Unassembled WGS sequence"/>
</dbReference>
<sequence length="136" mass="15265">MREQQKAIIEGGDDEGGIEGDKPLNMKPTIGALNSCLPTLMSLHQSQSGLAQEFSLVPIRGPENLADIPVFLQNNVNVPSVYEKEMEKEAEREKEEEEAKEGGEDAEVDEYEKLANYEIMARKVAEDFRAKRIRLT</sequence>
<evidence type="ECO:0000313" key="3">
    <source>
        <dbReference type="Proteomes" id="UP001165065"/>
    </source>
</evidence>
<organism evidence="2 3">
    <name type="scientific">Triparma columacea</name>
    <dbReference type="NCBI Taxonomy" id="722753"/>
    <lineage>
        <taxon>Eukaryota</taxon>
        <taxon>Sar</taxon>
        <taxon>Stramenopiles</taxon>
        <taxon>Ochrophyta</taxon>
        <taxon>Bolidophyceae</taxon>
        <taxon>Parmales</taxon>
        <taxon>Triparmaceae</taxon>
        <taxon>Triparma</taxon>
    </lineage>
</organism>
<dbReference type="EMBL" id="BRYA01000316">
    <property type="protein sequence ID" value="GMI46862.1"/>
    <property type="molecule type" value="Genomic_DNA"/>
</dbReference>
<protein>
    <submittedName>
        <fullName evidence="2">Uncharacterized protein</fullName>
    </submittedName>
</protein>
<feature type="region of interest" description="Disordered" evidence="1">
    <location>
        <begin position="84"/>
        <end position="110"/>
    </location>
</feature>
<comment type="caution">
    <text evidence="2">The sequence shown here is derived from an EMBL/GenBank/DDBJ whole genome shotgun (WGS) entry which is preliminary data.</text>
</comment>
<reference evidence="3" key="1">
    <citation type="journal article" date="2023" name="Commun. Biol.">
        <title>Genome analysis of Parmales, the sister group of diatoms, reveals the evolutionary specialization of diatoms from phago-mixotrophs to photoautotrophs.</title>
        <authorList>
            <person name="Ban H."/>
            <person name="Sato S."/>
            <person name="Yoshikawa S."/>
            <person name="Yamada K."/>
            <person name="Nakamura Y."/>
            <person name="Ichinomiya M."/>
            <person name="Sato N."/>
            <person name="Blanc-Mathieu R."/>
            <person name="Endo H."/>
            <person name="Kuwata A."/>
            <person name="Ogata H."/>
        </authorList>
    </citation>
    <scope>NUCLEOTIDE SEQUENCE [LARGE SCALE GENOMIC DNA]</scope>
</reference>
<gene>
    <name evidence="2" type="ORF">TrCOL_g13210</name>
</gene>
<keyword evidence="3" id="KW-1185">Reference proteome</keyword>
<name>A0A9W7GMX6_9STRA</name>
<proteinExistence type="predicted"/>
<dbReference type="OrthoDB" id="10386142at2759"/>
<feature type="region of interest" description="Disordered" evidence="1">
    <location>
        <begin position="1"/>
        <end position="26"/>
    </location>
</feature>
<evidence type="ECO:0000313" key="2">
    <source>
        <dbReference type="EMBL" id="GMI46862.1"/>
    </source>
</evidence>
<evidence type="ECO:0000256" key="1">
    <source>
        <dbReference type="SAM" id="MobiDB-lite"/>
    </source>
</evidence>
<feature type="compositionally biased region" description="Acidic residues" evidence="1">
    <location>
        <begin position="94"/>
        <end position="110"/>
    </location>
</feature>
<accession>A0A9W7GMX6</accession>
<dbReference type="AlphaFoldDB" id="A0A9W7GMX6"/>